<dbReference type="Proteomes" id="UP001162480">
    <property type="component" value="Chromosome 23"/>
</dbReference>
<reference evidence="2" key="1">
    <citation type="submission" date="2023-08" db="EMBL/GenBank/DDBJ databases">
        <authorList>
            <person name="Alioto T."/>
            <person name="Alioto T."/>
            <person name="Gomez Garrido J."/>
        </authorList>
    </citation>
    <scope>NUCLEOTIDE SEQUENCE</scope>
</reference>
<accession>A0AA36BRG5</accession>
<name>A0AA36BRG5_OCTVU</name>
<evidence type="ECO:0000256" key="1">
    <source>
        <dbReference type="SAM" id="MobiDB-lite"/>
    </source>
</evidence>
<dbReference type="EMBL" id="OX597836">
    <property type="protein sequence ID" value="CAI9739218.1"/>
    <property type="molecule type" value="Genomic_DNA"/>
</dbReference>
<dbReference type="AlphaFoldDB" id="A0AA36BRG5"/>
<protein>
    <submittedName>
        <fullName evidence="2">Uncharacterized protein</fullName>
    </submittedName>
</protein>
<proteinExistence type="predicted"/>
<feature type="compositionally biased region" description="Acidic residues" evidence="1">
    <location>
        <begin position="67"/>
        <end position="85"/>
    </location>
</feature>
<evidence type="ECO:0000313" key="3">
    <source>
        <dbReference type="Proteomes" id="UP001162480"/>
    </source>
</evidence>
<evidence type="ECO:0000313" key="2">
    <source>
        <dbReference type="EMBL" id="CAI9739218.1"/>
    </source>
</evidence>
<feature type="region of interest" description="Disordered" evidence="1">
    <location>
        <begin position="55"/>
        <end position="85"/>
    </location>
</feature>
<sequence>MPTVLLSEAIANNIAQYTFVAKSYGNLMIKPWISPQEIEEVTDFRNGNLDMWMKRRGRRKGEKVEEKEVDEGGGDDDGVCDDDVDDAADLI</sequence>
<gene>
    <name evidence="2" type="ORF">OCTVUL_1B002764</name>
</gene>
<organism evidence="2 3">
    <name type="scientific">Octopus vulgaris</name>
    <name type="common">Common octopus</name>
    <dbReference type="NCBI Taxonomy" id="6645"/>
    <lineage>
        <taxon>Eukaryota</taxon>
        <taxon>Metazoa</taxon>
        <taxon>Spiralia</taxon>
        <taxon>Lophotrochozoa</taxon>
        <taxon>Mollusca</taxon>
        <taxon>Cephalopoda</taxon>
        <taxon>Coleoidea</taxon>
        <taxon>Octopodiformes</taxon>
        <taxon>Octopoda</taxon>
        <taxon>Incirrata</taxon>
        <taxon>Octopodidae</taxon>
        <taxon>Octopus</taxon>
    </lineage>
</organism>
<keyword evidence="3" id="KW-1185">Reference proteome</keyword>